<proteinExistence type="predicted"/>
<dbReference type="AlphaFoldDB" id="A0A1G7VV60"/>
<accession>A0A1G7VV60</accession>
<name>A0A1G7VV60_9BACT</name>
<gene>
    <name evidence="1" type="ORF">SAMN04487901_106151</name>
</gene>
<sequence length="73" mass="8437">MKECLLRGRNPANLIKIEQNVEIEKNRKNSFFLEPNINDSFLMNINSWTSQATKGRAAINWNIRSALPLLPRP</sequence>
<organism evidence="1 2">
    <name type="scientific">Prevotella communis</name>
    <dbReference type="NCBI Taxonomy" id="2913614"/>
    <lineage>
        <taxon>Bacteria</taxon>
        <taxon>Pseudomonadati</taxon>
        <taxon>Bacteroidota</taxon>
        <taxon>Bacteroidia</taxon>
        <taxon>Bacteroidales</taxon>
        <taxon>Prevotellaceae</taxon>
        <taxon>Prevotella</taxon>
    </lineage>
</organism>
<evidence type="ECO:0000313" key="2">
    <source>
        <dbReference type="Proteomes" id="UP000198779"/>
    </source>
</evidence>
<dbReference type="Proteomes" id="UP000198779">
    <property type="component" value="Unassembled WGS sequence"/>
</dbReference>
<reference evidence="2" key="1">
    <citation type="submission" date="2016-10" db="EMBL/GenBank/DDBJ databases">
        <authorList>
            <person name="Varghese N."/>
            <person name="Submissions S."/>
        </authorList>
    </citation>
    <scope>NUCLEOTIDE SEQUENCE [LARGE SCALE GENOMIC DNA]</scope>
    <source>
        <strain evidence="2">BP1-148</strain>
    </source>
</reference>
<keyword evidence="2" id="KW-1185">Reference proteome</keyword>
<protein>
    <submittedName>
        <fullName evidence="1">Uncharacterized protein</fullName>
    </submittedName>
</protein>
<evidence type="ECO:0000313" key="1">
    <source>
        <dbReference type="EMBL" id="SDG63725.1"/>
    </source>
</evidence>
<dbReference type="EMBL" id="FNCQ01000006">
    <property type="protein sequence ID" value="SDG63725.1"/>
    <property type="molecule type" value="Genomic_DNA"/>
</dbReference>